<dbReference type="SUPFAM" id="SSF141571">
    <property type="entry name" value="Pentapeptide repeat-like"/>
    <property type="match status" value="1"/>
</dbReference>
<dbReference type="Gene3D" id="2.160.20.80">
    <property type="entry name" value="E3 ubiquitin-protein ligase SopA"/>
    <property type="match status" value="1"/>
</dbReference>
<dbReference type="PANTHER" id="PTHR42999">
    <property type="entry name" value="ANTIBIOTIC RESISTANCE PROTEIN MCBG"/>
    <property type="match status" value="1"/>
</dbReference>
<dbReference type="EMBL" id="JQCD01000024">
    <property type="protein sequence ID" value="KRN76929.1"/>
    <property type="molecule type" value="Genomic_DNA"/>
</dbReference>
<accession>A0A0R2JI03</accession>
<dbReference type="PATRIC" id="fig|1620.3.peg.444"/>
<dbReference type="Pfam" id="PF13599">
    <property type="entry name" value="Pentapeptide_4"/>
    <property type="match status" value="1"/>
</dbReference>
<dbReference type="STRING" id="1620.IV67_GL000439"/>
<proteinExistence type="predicted"/>
<dbReference type="AlphaFoldDB" id="A0A0R2JI03"/>
<reference evidence="1 2" key="1">
    <citation type="journal article" date="2015" name="Genome Announc.">
        <title>Expanding the biotechnology potential of lactobacilli through comparative genomics of 213 strains and associated genera.</title>
        <authorList>
            <person name="Sun Z."/>
            <person name="Harris H.M."/>
            <person name="McCann A."/>
            <person name="Guo C."/>
            <person name="Argimon S."/>
            <person name="Zhang W."/>
            <person name="Yang X."/>
            <person name="Jeffery I.B."/>
            <person name="Cooney J.C."/>
            <person name="Kagawa T.F."/>
            <person name="Liu W."/>
            <person name="Song Y."/>
            <person name="Salvetti E."/>
            <person name="Wrobel A."/>
            <person name="Rasinkangas P."/>
            <person name="Parkhill J."/>
            <person name="Rea M.C."/>
            <person name="O'Sullivan O."/>
            <person name="Ritari J."/>
            <person name="Douillard F.P."/>
            <person name="Paul Ross R."/>
            <person name="Yang R."/>
            <person name="Briner A.E."/>
            <person name="Felis G.E."/>
            <person name="de Vos W.M."/>
            <person name="Barrangou R."/>
            <person name="Klaenhammer T.R."/>
            <person name="Caufield P.W."/>
            <person name="Cui Y."/>
            <person name="Zhang H."/>
            <person name="O'Toole P.W."/>
        </authorList>
    </citation>
    <scope>NUCLEOTIDE SEQUENCE [LARGE SCALE GENOMIC DNA]</scope>
    <source>
        <strain evidence="1 2">DSM 20014</strain>
    </source>
</reference>
<name>A0A0R2JI03_9LACO</name>
<evidence type="ECO:0000313" key="1">
    <source>
        <dbReference type="EMBL" id="KRN76929.1"/>
    </source>
</evidence>
<evidence type="ECO:0008006" key="3">
    <source>
        <dbReference type="Google" id="ProtNLM"/>
    </source>
</evidence>
<dbReference type="Pfam" id="PF00805">
    <property type="entry name" value="Pentapeptide"/>
    <property type="match status" value="1"/>
</dbReference>
<dbReference type="InterPro" id="IPR001646">
    <property type="entry name" value="5peptide_repeat"/>
</dbReference>
<comment type="caution">
    <text evidence="1">The sequence shown here is derived from an EMBL/GenBank/DDBJ whole genome shotgun (WGS) entry which is preliminary data.</text>
</comment>
<dbReference type="Proteomes" id="UP000051673">
    <property type="component" value="Unassembled WGS sequence"/>
</dbReference>
<dbReference type="PANTHER" id="PTHR42999:SF1">
    <property type="entry name" value="PENTAPEPTIDE REPEAT-CONTAINING PROTEIN"/>
    <property type="match status" value="1"/>
</dbReference>
<organism evidence="1 2">
    <name type="scientific">Weissella minor</name>
    <dbReference type="NCBI Taxonomy" id="1620"/>
    <lineage>
        <taxon>Bacteria</taxon>
        <taxon>Bacillati</taxon>
        <taxon>Bacillota</taxon>
        <taxon>Bacilli</taxon>
        <taxon>Lactobacillales</taxon>
        <taxon>Lactobacillaceae</taxon>
        <taxon>Weissella</taxon>
    </lineage>
</organism>
<sequence>MFIVFKKYSKILHQSSMRDFSSITKLYHFIKITFILNYDNLKDNLIKNDLELNMESIQPNDLIYGETYHDSIIADSFLPLHFDNLTFINCTFEQTDFSHSDLLDCHFTNCDFANCSFEESAIYRSKFKKCRLTGTNFSECRFKDSLIDACDARYATFSFSKTTHFTFENTNLSESLLQQMTHHKDLIFDTCDLEGADFTQTNLDGINLANSEFEQLLFSTELMRGCSINAGQAAIMLHLLGIQIQ</sequence>
<gene>
    <name evidence="1" type="ORF">IV67_GL000439</name>
</gene>
<dbReference type="InterPro" id="IPR052949">
    <property type="entry name" value="PA_immunity-related"/>
</dbReference>
<evidence type="ECO:0000313" key="2">
    <source>
        <dbReference type="Proteomes" id="UP000051673"/>
    </source>
</evidence>
<keyword evidence="2" id="KW-1185">Reference proteome</keyword>
<protein>
    <recommendedName>
        <fullName evidence="3">Pentapeptide repeat-containing protein</fullName>
    </recommendedName>
</protein>